<name>A0A5M8QW07_9BACT</name>
<accession>A0A5M8QW07</accession>
<protein>
    <submittedName>
        <fullName evidence="2">Uncharacterized protein</fullName>
    </submittedName>
</protein>
<evidence type="ECO:0000256" key="1">
    <source>
        <dbReference type="SAM" id="MobiDB-lite"/>
    </source>
</evidence>
<organism evidence="2 3">
    <name type="scientific">Dyadobacter flavalbus</name>
    <dbReference type="NCBI Taxonomy" id="2579942"/>
    <lineage>
        <taxon>Bacteria</taxon>
        <taxon>Pseudomonadati</taxon>
        <taxon>Bacteroidota</taxon>
        <taxon>Cytophagia</taxon>
        <taxon>Cytophagales</taxon>
        <taxon>Spirosomataceae</taxon>
        <taxon>Dyadobacter</taxon>
    </lineage>
</organism>
<reference evidence="2 3" key="1">
    <citation type="submission" date="2019-05" db="EMBL/GenBank/DDBJ databases">
        <authorList>
            <person name="Qu J.-H."/>
        </authorList>
    </citation>
    <scope>NUCLEOTIDE SEQUENCE [LARGE SCALE GENOMIC DNA]</scope>
    <source>
        <strain evidence="2 3">NS28</strain>
    </source>
</reference>
<comment type="caution">
    <text evidence="2">The sequence shown here is derived from an EMBL/GenBank/DDBJ whole genome shotgun (WGS) entry which is preliminary data.</text>
</comment>
<proteinExistence type="predicted"/>
<dbReference type="EMBL" id="VBSN01000044">
    <property type="protein sequence ID" value="KAA6438826.1"/>
    <property type="molecule type" value="Genomic_DNA"/>
</dbReference>
<dbReference type="OrthoDB" id="965991at2"/>
<gene>
    <name evidence="2" type="ORF">FEM33_15515</name>
</gene>
<feature type="compositionally biased region" description="Basic and acidic residues" evidence="1">
    <location>
        <begin position="131"/>
        <end position="150"/>
    </location>
</feature>
<dbReference type="Proteomes" id="UP000323994">
    <property type="component" value="Unassembled WGS sequence"/>
</dbReference>
<evidence type="ECO:0000313" key="2">
    <source>
        <dbReference type="EMBL" id="KAA6438826.1"/>
    </source>
</evidence>
<evidence type="ECO:0000313" key="3">
    <source>
        <dbReference type="Proteomes" id="UP000323994"/>
    </source>
</evidence>
<feature type="region of interest" description="Disordered" evidence="1">
    <location>
        <begin position="108"/>
        <end position="150"/>
    </location>
</feature>
<feature type="region of interest" description="Disordered" evidence="1">
    <location>
        <begin position="168"/>
        <end position="187"/>
    </location>
</feature>
<dbReference type="RefSeq" id="WP_139012938.1">
    <property type="nucleotide sequence ID" value="NZ_VBSN01000044.1"/>
</dbReference>
<dbReference type="AlphaFoldDB" id="A0A5M8QW07"/>
<sequence>MNGYLAGNAWARFVRANGRKVKSIHVSLMSACYQIANEDGWSSEFQLPTKEAMELSCIRDKETFYQTLKDLVSFGAISIIEESVNRYTARWVSFENLPFYLSEIPAAKPTAKPTSNTTATPSATPTTNRPNTKEYKTKESNKTNETLKTDVDADRVGEEKVIVVDPVKEEKKETPSPKVAPKGSPSVHEQIRQKIEALNEGYYWQGKDGKALSSLITKIKFKWKSKHGSDPTDQQIVESFHYIIDNLPDWYRNKWDTCTIESKFESIIKQINENRKNGKPANLANDTKPNESGISPRLQRTWELIAEHYQGDPA</sequence>
<feature type="compositionally biased region" description="Low complexity" evidence="1">
    <location>
        <begin position="108"/>
        <end position="128"/>
    </location>
</feature>
<keyword evidence="3" id="KW-1185">Reference proteome</keyword>